<dbReference type="InterPro" id="IPR002168">
    <property type="entry name" value="Lipase_GDXG_HIS_AS"/>
</dbReference>
<accession>A0A1Y2HNZ7</accession>
<keyword evidence="6" id="KW-1185">Reference proteome</keyword>
<gene>
    <name evidence="5" type="ORF">BCR44DRAFT_129690</name>
</gene>
<dbReference type="GO" id="GO:0016787">
    <property type="term" value="F:hydrolase activity"/>
    <property type="evidence" value="ECO:0007669"/>
    <property type="project" value="UniProtKB-KW"/>
</dbReference>
<evidence type="ECO:0000256" key="2">
    <source>
        <dbReference type="ARBA" id="ARBA00022801"/>
    </source>
</evidence>
<protein>
    <submittedName>
        <fullName evidence="5">Alpha/Beta hydrolase protein</fullName>
    </submittedName>
</protein>
<evidence type="ECO:0000259" key="4">
    <source>
        <dbReference type="Pfam" id="PF07859"/>
    </source>
</evidence>
<reference evidence="5 6" key="1">
    <citation type="submission" date="2016-07" db="EMBL/GenBank/DDBJ databases">
        <title>Pervasive Adenine N6-methylation of Active Genes in Fungi.</title>
        <authorList>
            <consortium name="DOE Joint Genome Institute"/>
            <person name="Mondo S.J."/>
            <person name="Dannebaum R.O."/>
            <person name="Kuo R.C."/>
            <person name="Labutti K."/>
            <person name="Haridas S."/>
            <person name="Kuo A."/>
            <person name="Salamov A."/>
            <person name="Ahrendt S.R."/>
            <person name="Lipzen A."/>
            <person name="Sullivan W."/>
            <person name="Andreopoulos W.B."/>
            <person name="Clum A."/>
            <person name="Lindquist E."/>
            <person name="Daum C."/>
            <person name="Ramamoorthy G.K."/>
            <person name="Gryganskyi A."/>
            <person name="Culley D."/>
            <person name="Magnuson J.K."/>
            <person name="James T.Y."/>
            <person name="O'Malley M.A."/>
            <person name="Stajich J.E."/>
            <person name="Spatafora J.W."/>
            <person name="Visel A."/>
            <person name="Grigoriev I.V."/>
        </authorList>
    </citation>
    <scope>NUCLEOTIDE SEQUENCE [LARGE SCALE GENOMIC DNA]</scope>
    <source>
        <strain evidence="5 6">PL171</strain>
    </source>
</reference>
<dbReference type="InterPro" id="IPR029058">
    <property type="entry name" value="AB_hydrolase_fold"/>
</dbReference>
<evidence type="ECO:0000256" key="1">
    <source>
        <dbReference type="ARBA" id="ARBA00010515"/>
    </source>
</evidence>
<dbReference type="STRING" id="765915.A0A1Y2HNZ7"/>
<dbReference type="Gene3D" id="3.40.50.1820">
    <property type="entry name" value="alpha/beta hydrolase"/>
    <property type="match status" value="1"/>
</dbReference>
<dbReference type="SUPFAM" id="SSF53474">
    <property type="entry name" value="alpha/beta-Hydrolases"/>
    <property type="match status" value="1"/>
</dbReference>
<proteinExistence type="inferred from homology"/>
<dbReference type="PANTHER" id="PTHR48081">
    <property type="entry name" value="AB HYDROLASE SUPERFAMILY PROTEIN C4A8.06C"/>
    <property type="match status" value="1"/>
</dbReference>
<feature type="region of interest" description="Disordered" evidence="3">
    <location>
        <begin position="550"/>
        <end position="572"/>
    </location>
</feature>
<feature type="compositionally biased region" description="Basic and acidic residues" evidence="3">
    <location>
        <begin position="553"/>
        <end position="563"/>
    </location>
</feature>
<feature type="domain" description="Alpha/beta hydrolase fold-3" evidence="4">
    <location>
        <begin position="256"/>
        <end position="502"/>
    </location>
</feature>
<dbReference type="Proteomes" id="UP000193411">
    <property type="component" value="Unassembled WGS sequence"/>
</dbReference>
<dbReference type="InterPro" id="IPR013094">
    <property type="entry name" value="AB_hydrolase_3"/>
</dbReference>
<dbReference type="OrthoDB" id="408631at2759"/>
<dbReference type="EMBL" id="MCFL01000022">
    <property type="protein sequence ID" value="ORZ35423.1"/>
    <property type="molecule type" value="Genomic_DNA"/>
</dbReference>
<dbReference type="Pfam" id="PF07859">
    <property type="entry name" value="Abhydrolase_3"/>
    <property type="match status" value="1"/>
</dbReference>
<evidence type="ECO:0000313" key="5">
    <source>
        <dbReference type="EMBL" id="ORZ35423.1"/>
    </source>
</evidence>
<dbReference type="InterPro" id="IPR050300">
    <property type="entry name" value="GDXG_lipolytic_enzyme"/>
</dbReference>
<feature type="compositionally biased region" description="Low complexity" evidence="3">
    <location>
        <begin position="23"/>
        <end position="39"/>
    </location>
</feature>
<feature type="region of interest" description="Disordered" evidence="3">
    <location>
        <begin position="23"/>
        <end position="70"/>
    </location>
</feature>
<comment type="similarity">
    <text evidence="1">Belongs to the 'GDXG' lipolytic enzyme family.</text>
</comment>
<comment type="caution">
    <text evidence="5">The sequence shown here is derived from an EMBL/GenBank/DDBJ whole genome shotgun (WGS) entry which is preliminary data.</text>
</comment>
<name>A0A1Y2HNZ7_9FUNG</name>
<evidence type="ECO:0000313" key="6">
    <source>
        <dbReference type="Proteomes" id="UP000193411"/>
    </source>
</evidence>
<dbReference type="PROSITE" id="PS01173">
    <property type="entry name" value="LIPASE_GDXG_HIS"/>
    <property type="match status" value="1"/>
</dbReference>
<sequence>MAAELERETARVRDQLVFAAALSSTPSTASTRAPSPSRSFVSATQDRRTRTRTRTLSSGPTLDTHDSDTRHVHVASPAVSTATVLATAAHALIPGGAPPLSPLLLLRAVPQLVRTATRTLWSTSSALVSHLIHGPPHASFSWQTTAVRAILRSAMQENPPAHHTSFVIARQITQFTYPTSPHGFEYRPAWFVFDQGKSKMGEEVERKWIGSCMVTEEGQKHGYAVTGEYVSAVRANRRQRALRHEGRTHDEDEKLILYVHGGAFHFLSARTHRCITSQLVTHTPNAHVLALHQRLAPEHSFAAAVEDVILVYLALIGIRPASRYSFAEHPLANLNATGSAPDLRSTMRNSSLTPLTSRVWRPDQILFSGDSSGGNTATSALLVLKEFGLPLPGAAILLSPWLDPPSTSASWTANERTCYLPADLPGLFDGLLTFCRPLNCTHPFVSPLYATRDMLRGLPPVLIQVGGGETLYDEAIEWGACLASVGGHAKVEVFEGAFHVWHAFVVMPEQRRAAFERIGKWVGEEVRELRRRMAVAQVARVRGVEVGDGEEAQVTRRQEERGEPGGGRITTVDMAPPREREVVEAVEKLARELGVMEVAGKEVSVEDEDPWADEGREGRAKLAAVAAVAYEDEEVEIASAMTGSRRGSVGRDDVVFRYG</sequence>
<evidence type="ECO:0000256" key="3">
    <source>
        <dbReference type="SAM" id="MobiDB-lite"/>
    </source>
</evidence>
<keyword evidence="2 5" id="KW-0378">Hydrolase</keyword>
<dbReference type="PANTHER" id="PTHR48081:SF8">
    <property type="entry name" value="ALPHA_BETA HYDROLASE FOLD-3 DOMAIN-CONTAINING PROTEIN-RELATED"/>
    <property type="match status" value="1"/>
</dbReference>
<organism evidence="5 6">
    <name type="scientific">Catenaria anguillulae PL171</name>
    <dbReference type="NCBI Taxonomy" id="765915"/>
    <lineage>
        <taxon>Eukaryota</taxon>
        <taxon>Fungi</taxon>
        <taxon>Fungi incertae sedis</taxon>
        <taxon>Blastocladiomycota</taxon>
        <taxon>Blastocladiomycetes</taxon>
        <taxon>Blastocladiales</taxon>
        <taxon>Catenariaceae</taxon>
        <taxon>Catenaria</taxon>
    </lineage>
</organism>
<dbReference type="AlphaFoldDB" id="A0A1Y2HNZ7"/>